<accession>A0ABS9ZLR2</accession>
<organism evidence="2 3">
    <name type="scientific">Pseudomonas maioricensis</name>
    <dbReference type="NCBI Taxonomy" id="1766623"/>
    <lineage>
        <taxon>Bacteria</taxon>
        <taxon>Pseudomonadati</taxon>
        <taxon>Pseudomonadota</taxon>
        <taxon>Gammaproteobacteria</taxon>
        <taxon>Pseudomonadales</taxon>
        <taxon>Pseudomonadaceae</taxon>
        <taxon>Pseudomonas</taxon>
    </lineage>
</organism>
<name>A0ABS9ZLR2_9PSED</name>
<dbReference type="Pfam" id="PF26567">
    <property type="entry name" value="BstA_C"/>
    <property type="match status" value="1"/>
</dbReference>
<gene>
    <name evidence="2" type="ORF">AUC61_14695</name>
</gene>
<proteinExistence type="predicted"/>
<protein>
    <recommendedName>
        <fullName evidence="1">BstA-like C-terminal domain-containing protein</fullName>
    </recommendedName>
</protein>
<feature type="domain" description="BstA-like C-terminal" evidence="1">
    <location>
        <begin position="154"/>
        <end position="278"/>
    </location>
</feature>
<comment type="caution">
    <text evidence="2">The sequence shown here is derived from an EMBL/GenBank/DDBJ whole genome shotgun (WGS) entry which is preliminary data.</text>
</comment>
<evidence type="ECO:0000259" key="1">
    <source>
        <dbReference type="Pfam" id="PF26567"/>
    </source>
</evidence>
<evidence type="ECO:0000313" key="3">
    <source>
        <dbReference type="Proteomes" id="UP001320513"/>
    </source>
</evidence>
<dbReference type="Proteomes" id="UP001320513">
    <property type="component" value="Unassembled WGS sequence"/>
</dbReference>
<reference evidence="2 3" key="1">
    <citation type="submission" date="2015-12" db="EMBL/GenBank/DDBJ databases">
        <title>Phylogenomics in the description of a new species in the Pseudomonas syringae group.</title>
        <authorList>
            <person name="Busquets A."/>
            <person name="Gomila M."/>
            <person name="Beiki F."/>
            <person name="Rahimian H."/>
            <person name="Mulet M."/>
            <person name="Sanchez D."/>
            <person name="Garcia-Valdes E."/>
            <person name="Lalucat J."/>
        </authorList>
    </citation>
    <scope>NUCLEOTIDE SEQUENCE [LARGE SCALE GENOMIC DNA]</scope>
    <source>
        <strain evidence="2 3">S25</strain>
    </source>
</reference>
<dbReference type="RefSeq" id="WP_243247004.1">
    <property type="nucleotide sequence ID" value="NZ_LOHG01000008.1"/>
</dbReference>
<dbReference type="InterPro" id="IPR058744">
    <property type="entry name" value="BstA-like_C"/>
</dbReference>
<evidence type="ECO:0000313" key="2">
    <source>
        <dbReference type="EMBL" id="MCI8210783.1"/>
    </source>
</evidence>
<keyword evidence="3" id="KW-1185">Reference proteome</keyword>
<dbReference type="EMBL" id="LOHG01000008">
    <property type="protein sequence ID" value="MCI8210783.1"/>
    <property type="molecule type" value="Genomic_DNA"/>
</dbReference>
<sequence length="301" mass="33704">MAKLPTTVNPQMPLAIDAQVEIDGIGMGVLSDGTPFLTARGLARLCGIQHTSILDLANDWDSSRPAVVKIQSLLQSHGLSYASPYTAINDKTGAFHAYPDGVCLAFLEYYAFEAGINKKEEALMNFRLLAGKALRDFIYTQVGYDPENHVPAQWKQFHDRMSLVYNAAPAGYFGVFKEIADMVLHLGQSGLHIDSSFVPDISVGQHWGRYWKDGSLENQFGERKKFAHNYPEYFPQALSNPQESNCYPESALGEFRRWFRETYIGQGKFETYLKGKAKDKSLPVSFAQLAIASYQNPKQLN</sequence>